<dbReference type="Pfam" id="PF01381">
    <property type="entry name" value="HTH_3"/>
    <property type="match status" value="1"/>
</dbReference>
<accession>A0A4U9R0I1</accession>
<dbReference type="Proteomes" id="UP000308489">
    <property type="component" value="Chromosome 1"/>
</dbReference>
<evidence type="ECO:0000256" key="1">
    <source>
        <dbReference type="ARBA" id="ARBA00023125"/>
    </source>
</evidence>
<dbReference type="Gene3D" id="1.10.260.40">
    <property type="entry name" value="lambda repressor-like DNA-binding domains"/>
    <property type="match status" value="1"/>
</dbReference>
<evidence type="ECO:0000313" key="4">
    <source>
        <dbReference type="Proteomes" id="UP000308489"/>
    </source>
</evidence>
<sequence>MDFPERLRMLRKEKELSQEKLAEKLGISRQAISKWESGQSYPYSRYGYRIHY</sequence>
<dbReference type="EMBL" id="LR590481">
    <property type="protein sequence ID" value="VTQ83948.1"/>
    <property type="molecule type" value="Genomic_DNA"/>
</dbReference>
<dbReference type="AlphaFoldDB" id="A0A4U9R0I1"/>
<dbReference type="OrthoDB" id="9801008at2"/>
<evidence type="ECO:0000259" key="2">
    <source>
        <dbReference type="PROSITE" id="PS50943"/>
    </source>
</evidence>
<dbReference type="CDD" id="cd00093">
    <property type="entry name" value="HTH_XRE"/>
    <property type="match status" value="1"/>
</dbReference>
<dbReference type="InterPro" id="IPR001387">
    <property type="entry name" value="Cro/C1-type_HTH"/>
</dbReference>
<dbReference type="KEGG" id="hhw:NCTC503_00450"/>
<dbReference type="SUPFAM" id="SSF47413">
    <property type="entry name" value="lambda repressor-like DNA-binding domains"/>
    <property type="match status" value="1"/>
</dbReference>
<keyword evidence="4" id="KW-1185">Reference proteome</keyword>
<name>A0A4U9R0I1_HATHI</name>
<gene>
    <name evidence="3" type="ORF">NCTC503_00450</name>
</gene>
<dbReference type="SMART" id="SM00530">
    <property type="entry name" value="HTH_XRE"/>
    <property type="match status" value="1"/>
</dbReference>
<keyword evidence="1" id="KW-0238">DNA-binding</keyword>
<dbReference type="GO" id="GO:0003677">
    <property type="term" value="F:DNA binding"/>
    <property type="evidence" value="ECO:0007669"/>
    <property type="project" value="UniProtKB-KW"/>
</dbReference>
<dbReference type="PROSITE" id="PS50943">
    <property type="entry name" value="HTH_CROC1"/>
    <property type="match status" value="1"/>
</dbReference>
<reference evidence="3 4" key="1">
    <citation type="submission" date="2019-05" db="EMBL/GenBank/DDBJ databases">
        <authorList>
            <consortium name="Pathogen Informatics"/>
        </authorList>
    </citation>
    <scope>NUCLEOTIDE SEQUENCE [LARGE SCALE GENOMIC DNA]</scope>
    <source>
        <strain evidence="3 4">NCTC503</strain>
    </source>
</reference>
<organism evidence="3 4">
    <name type="scientific">Hathewaya histolytica</name>
    <name type="common">Clostridium histolyticum</name>
    <dbReference type="NCBI Taxonomy" id="1498"/>
    <lineage>
        <taxon>Bacteria</taxon>
        <taxon>Bacillati</taxon>
        <taxon>Bacillota</taxon>
        <taxon>Clostridia</taxon>
        <taxon>Eubacteriales</taxon>
        <taxon>Clostridiaceae</taxon>
        <taxon>Hathewaya</taxon>
    </lineage>
</organism>
<dbReference type="PANTHER" id="PTHR46558:SF11">
    <property type="entry name" value="HTH-TYPE TRANSCRIPTIONAL REGULATOR XRE"/>
    <property type="match status" value="1"/>
</dbReference>
<dbReference type="PANTHER" id="PTHR46558">
    <property type="entry name" value="TRACRIPTIONAL REGULATORY PROTEIN-RELATED-RELATED"/>
    <property type="match status" value="1"/>
</dbReference>
<evidence type="ECO:0000313" key="3">
    <source>
        <dbReference type="EMBL" id="VTQ83948.1"/>
    </source>
</evidence>
<proteinExistence type="predicted"/>
<feature type="domain" description="HTH cro/C1-type" evidence="2">
    <location>
        <begin position="7"/>
        <end position="42"/>
    </location>
</feature>
<dbReference type="InterPro" id="IPR010982">
    <property type="entry name" value="Lambda_DNA-bd_dom_sf"/>
</dbReference>
<protein>
    <submittedName>
        <fullName evidence="3">XRE family transcriptional regulator</fullName>
    </submittedName>
</protein>